<dbReference type="GO" id="GO:0016301">
    <property type="term" value="F:kinase activity"/>
    <property type="evidence" value="ECO:0007669"/>
    <property type="project" value="UniProtKB-KW"/>
</dbReference>
<reference evidence="7 8" key="1">
    <citation type="submission" date="2020-01" db="EMBL/GenBank/DDBJ databases">
        <title>Insect and environment-associated Actinomycetes.</title>
        <authorList>
            <person name="Currrie C."/>
            <person name="Chevrette M."/>
            <person name="Carlson C."/>
            <person name="Stubbendieck R."/>
            <person name="Wendt-Pienkowski E."/>
        </authorList>
    </citation>
    <scope>NUCLEOTIDE SEQUENCE [LARGE SCALE GENOMIC DNA]</scope>
    <source>
        <strain evidence="7 8">SID7590</strain>
    </source>
</reference>
<keyword evidence="4 7" id="KW-0418">Kinase</keyword>
<dbReference type="InterPro" id="IPR029056">
    <property type="entry name" value="Ribokinase-like"/>
</dbReference>
<evidence type="ECO:0000313" key="8">
    <source>
        <dbReference type="Proteomes" id="UP000469670"/>
    </source>
</evidence>
<dbReference type="PROSITE" id="PS00583">
    <property type="entry name" value="PFKB_KINASES_1"/>
    <property type="match status" value="1"/>
</dbReference>
<evidence type="ECO:0000313" key="7">
    <source>
        <dbReference type="EMBL" id="NEC17450.1"/>
    </source>
</evidence>
<comment type="caution">
    <text evidence="7">The sequence shown here is derived from an EMBL/GenBank/DDBJ whole genome shotgun (WGS) entry which is preliminary data.</text>
</comment>
<sequence>MTDTSLAGQDPGSVLVLGEALVDLVPAGEDAAVRVVQPGGAPANVAVGLARLGGRPSFVGGLGDDVFGSRIEAWLTGAGVDLSLS</sequence>
<dbReference type="PANTHER" id="PTHR43085:SF1">
    <property type="entry name" value="PSEUDOURIDINE KINASE-RELATED"/>
    <property type="match status" value="1"/>
</dbReference>
<dbReference type="AlphaFoldDB" id="A0A7K3RQH7"/>
<evidence type="ECO:0000256" key="3">
    <source>
        <dbReference type="ARBA" id="ARBA00022741"/>
    </source>
</evidence>
<comment type="similarity">
    <text evidence="1">Belongs to the carbohydrate kinase PfkB family.</text>
</comment>
<proteinExistence type="inferred from homology"/>
<dbReference type="SUPFAM" id="SSF53613">
    <property type="entry name" value="Ribokinase-like"/>
    <property type="match status" value="1"/>
</dbReference>
<dbReference type="PANTHER" id="PTHR43085">
    <property type="entry name" value="HEXOKINASE FAMILY MEMBER"/>
    <property type="match status" value="1"/>
</dbReference>
<feature type="domain" description="Carbohydrate kinase PfkB" evidence="6">
    <location>
        <begin position="13"/>
        <end position="83"/>
    </location>
</feature>
<keyword evidence="5" id="KW-0067">ATP-binding</keyword>
<organism evidence="7 8">
    <name type="scientific">Streptomyces parvus</name>
    <dbReference type="NCBI Taxonomy" id="66428"/>
    <lineage>
        <taxon>Bacteria</taxon>
        <taxon>Bacillati</taxon>
        <taxon>Actinomycetota</taxon>
        <taxon>Actinomycetes</taxon>
        <taxon>Kitasatosporales</taxon>
        <taxon>Streptomycetaceae</taxon>
        <taxon>Streptomyces</taxon>
    </lineage>
</organism>
<dbReference type="GO" id="GO:0005524">
    <property type="term" value="F:ATP binding"/>
    <property type="evidence" value="ECO:0007669"/>
    <property type="project" value="UniProtKB-KW"/>
</dbReference>
<evidence type="ECO:0000256" key="2">
    <source>
        <dbReference type="ARBA" id="ARBA00022679"/>
    </source>
</evidence>
<accession>A0A7K3RQH7</accession>
<dbReference type="InterPro" id="IPR011611">
    <property type="entry name" value="PfkB_dom"/>
</dbReference>
<dbReference type="EMBL" id="JAAGMP010000210">
    <property type="protein sequence ID" value="NEC17450.1"/>
    <property type="molecule type" value="Genomic_DNA"/>
</dbReference>
<name>A0A7K3RQH7_9ACTN</name>
<evidence type="ECO:0000256" key="1">
    <source>
        <dbReference type="ARBA" id="ARBA00010688"/>
    </source>
</evidence>
<dbReference type="RefSeq" id="WP_338119322.1">
    <property type="nucleotide sequence ID" value="NZ_JAAGMP010000210.1"/>
</dbReference>
<dbReference type="Gene3D" id="3.40.1190.20">
    <property type="match status" value="1"/>
</dbReference>
<keyword evidence="3" id="KW-0547">Nucleotide-binding</keyword>
<dbReference type="Proteomes" id="UP000469670">
    <property type="component" value="Unassembled WGS sequence"/>
</dbReference>
<dbReference type="InterPro" id="IPR002173">
    <property type="entry name" value="Carboh/pur_kinase_PfkB_CS"/>
</dbReference>
<evidence type="ECO:0000256" key="5">
    <source>
        <dbReference type="ARBA" id="ARBA00022840"/>
    </source>
</evidence>
<gene>
    <name evidence="7" type="ORF">G3I50_04105</name>
</gene>
<dbReference type="InterPro" id="IPR050306">
    <property type="entry name" value="PfkB_Carbo_kinase"/>
</dbReference>
<protein>
    <submittedName>
        <fullName evidence="7">Sugar kinase</fullName>
    </submittedName>
</protein>
<keyword evidence="2" id="KW-0808">Transferase</keyword>
<evidence type="ECO:0000256" key="4">
    <source>
        <dbReference type="ARBA" id="ARBA00022777"/>
    </source>
</evidence>
<evidence type="ECO:0000259" key="6">
    <source>
        <dbReference type="Pfam" id="PF00294"/>
    </source>
</evidence>
<feature type="non-terminal residue" evidence="7">
    <location>
        <position position="85"/>
    </location>
</feature>
<dbReference type="Pfam" id="PF00294">
    <property type="entry name" value="PfkB"/>
    <property type="match status" value="1"/>
</dbReference>